<dbReference type="InterPro" id="IPR013507">
    <property type="entry name" value="DNA_mismatch_S5_2-like"/>
</dbReference>
<dbReference type="FunFam" id="3.30.565.10:FF:000014">
    <property type="entry name" value="Mismatch repair endonuclease pms1, putative"/>
    <property type="match status" value="1"/>
</dbReference>
<dbReference type="InterPro" id="IPR037198">
    <property type="entry name" value="MutL_C_sf"/>
</dbReference>
<evidence type="ECO:0000256" key="3">
    <source>
        <dbReference type="SAM" id="MobiDB-lite"/>
    </source>
</evidence>
<feature type="domain" description="MutL C-terminal dimerisation" evidence="4">
    <location>
        <begin position="731"/>
        <end position="880"/>
    </location>
</feature>
<dbReference type="Pfam" id="PF08676">
    <property type="entry name" value="MutL_C"/>
    <property type="match status" value="1"/>
</dbReference>
<feature type="compositionally biased region" description="Polar residues" evidence="3">
    <location>
        <begin position="559"/>
        <end position="568"/>
    </location>
</feature>
<feature type="compositionally biased region" description="Low complexity" evidence="3">
    <location>
        <begin position="455"/>
        <end position="466"/>
    </location>
</feature>
<organism evidence="6">
    <name type="scientific">Auxenochlorella protothecoides</name>
    <name type="common">Green microalga</name>
    <name type="synonym">Chlorella protothecoides</name>
    <dbReference type="NCBI Taxonomy" id="3075"/>
    <lineage>
        <taxon>Eukaryota</taxon>
        <taxon>Viridiplantae</taxon>
        <taxon>Chlorophyta</taxon>
        <taxon>core chlorophytes</taxon>
        <taxon>Trebouxiophyceae</taxon>
        <taxon>Chlorellales</taxon>
        <taxon>Chlorellaceae</taxon>
        <taxon>Auxenochlorella</taxon>
    </lineage>
</organism>
<dbReference type="GO" id="GO:0006298">
    <property type="term" value="P:mismatch repair"/>
    <property type="evidence" value="ECO:0007669"/>
    <property type="project" value="InterPro"/>
</dbReference>
<reference evidence="6" key="1">
    <citation type="submission" date="2015-08" db="EMBL/GenBank/DDBJ databases">
        <authorList>
            <person name="Babu N.S."/>
            <person name="Beckwith C.J."/>
            <person name="Beseler K.G."/>
            <person name="Brison A."/>
            <person name="Carone J.V."/>
            <person name="Caskin T.P."/>
            <person name="Diamond M."/>
            <person name="Durham M.E."/>
            <person name="Foxe J.M."/>
            <person name="Go M."/>
            <person name="Henderson B.A."/>
            <person name="Jones I.B."/>
            <person name="McGettigan J.A."/>
            <person name="Micheletti S.J."/>
            <person name="Nasrallah M.E."/>
            <person name="Ortiz D."/>
            <person name="Piller C.R."/>
            <person name="Privatt S.R."/>
            <person name="Schneider S.L."/>
            <person name="Sharp S."/>
            <person name="Smith T.C."/>
            <person name="Stanton J.D."/>
            <person name="Ullery H.E."/>
            <person name="Wilson R.J."/>
            <person name="Serrano M.G."/>
            <person name="Buck G."/>
            <person name="Lee V."/>
            <person name="Wang Y."/>
            <person name="Carvalho R."/>
            <person name="Voegtly L."/>
            <person name="Shi R."/>
            <person name="Duckworth R."/>
            <person name="Johnson A."/>
            <person name="Loviza R."/>
            <person name="Walstead R."/>
            <person name="Shah Z."/>
            <person name="Kiflezghi M."/>
            <person name="Wade K."/>
            <person name="Ball S.L."/>
            <person name="Bradley K.W."/>
            <person name="Asai D.J."/>
            <person name="Bowman C.A."/>
            <person name="Russell D.A."/>
            <person name="Pope W.H."/>
            <person name="Jacobs-Sera D."/>
            <person name="Hendrix R.W."/>
            <person name="Hatfull G.F."/>
        </authorList>
    </citation>
    <scope>NUCLEOTIDE SEQUENCE</scope>
</reference>
<gene>
    <name evidence="6" type="ORF">g.12626</name>
</gene>
<dbReference type="InterPro" id="IPR014721">
    <property type="entry name" value="Ribsml_uS5_D2-typ_fold_subgr"/>
</dbReference>
<dbReference type="SMART" id="SM01340">
    <property type="entry name" value="DNA_mis_repair"/>
    <property type="match status" value="1"/>
</dbReference>
<dbReference type="InterPro" id="IPR042121">
    <property type="entry name" value="MutL_C_regsub"/>
</dbReference>
<dbReference type="Gene3D" id="3.30.1370.100">
    <property type="entry name" value="MutL, C-terminal domain, regulatory subdomain"/>
    <property type="match status" value="1"/>
</dbReference>
<dbReference type="InterPro" id="IPR014790">
    <property type="entry name" value="MutL_C"/>
</dbReference>
<evidence type="ECO:0000256" key="2">
    <source>
        <dbReference type="ARBA" id="ARBA00022763"/>
    </source>
</evidence>
<dbReference type="AlphaFoldDB" id="A0A1D1ZQG2"/>
<dbReference type="InterPro" id="IPR020568">
    <property type="entry name" value="Ribosomal_Su5_D2-typ_SF"/>
</dbReference>
<dbReference type="InterPro" id="IPR002099">
    <property type="entry name" value="MutL/Mlh/PMS"/>
</dbReference>
<protein>
    <recommendedName>
        <fullName evidence="7">Mismatch repair endonuclease PMS2</fullName>
    </recommendedName>
</protein>
<dbReference type="GO" id="GO:0140664">
    <property type="term" value="F:ATP-dependent DNA damage sensor activity"/>
    <property type="evidence" value="ECO:0007669"/>
    <property type="project" value="InterPro"/>
</dbReference>
<dbReference type="InterPro" id="IPR036890">
    <property type="entry name" value="HATPase_C_sf"/>
</dbReference>
<dbReference type="SUPFAM" id="SSF55874">
    <property type="entry name" value="ATPase domain of HSP90 chaperone/DNA topoisomerase II/histidine kinase"/>
    <property type="match status" value="1"/>
</dbReference>
<dbReference type="Pfam" id="PF13589">
    <property type="entry name" value="HATPase_c_3"/>
    <property type="match status" value="1"/>
</dbReference>
<sequence length="916" mass="96537">MAPSIRAIDATSVHRICSGQVILDLSTAVKELLENALDAGATAIEVKLKESGSELIEVADNGTGVSPADYEALTLKYHTSKISQFTDLQGLSSYGFRGEALSSLCTVADVSVVTRTAGEAAGTRLEFDERGRLAGRAAVPRAVGTTVAVRNLFARLPVRHREFKAGLRREFSKLTHCLQAYALVARGVRLIATHQQGSGPRATVVATQGSTDAWSDVIAVFGPKAAAGLQTFSADLSEDVCGGSADAEEGREGGTEQTDPSFRVTGYVSRPGMGGRMQGERQFFSLNGRPVDLPRFAKALNEAFRSLSSQASADARPSAVLDLALPTDAYDINLAPNKRQVALHGENALLARFKEALQALWEPSRHTFAVNGAGKSVPGPLTSGLHAVKRQRLSLTPPSQDSQGGDGAGHDDDEEEEEGGEEEEQTAGPGNTGRPSALGPGSPVAPGLASFAMPGARSGRKAGSGAVTAAPGRAGEPAQSLPRPMRMGPLAAFGFLPTPSPPSGLARPGGTSVSDPEPMSTQDGSDREQPADVAGVCAATLTRAAAQGPAPVHEAAQGSLGQEESQPSESDDQPAEPSRKGLHPSPQPSQAGDPATPAGLGAADTDGDLSEGDDPQVEMAEQDTAAQETGGVKGGSEDEEVPPVFTPPLSRQAGPLKMRVDLEALRRRSEEARRQSGHREDTGKKARFRAATLQRCAVAAASDAGTDTADPAAERELERVFVKADFARMQILGQFNLGFIIARLGRDLFIIDQHASDEKANFERLEASLKLNCQPLLQPRRLELAPLEELHVRENLDVFKANGFEFVDDAQGHLALSAVPFSKGVVFGEADVQELIGLVEAGLHAGTPSRTPGSLLRPSRVRAVLASRACRSSIMIGKHLSHSTMQRVVSTLAGLKSPWNCPHGRPTMRHLWLLPD</sequence>
<proteinExistence type="inferred from homology"/>
<dbReference type="SUPFAM" id="SSF118116">
    <property type="entry name" value="DNA mismatch repair protein MutL"/>
    <property type="match status" value="1"/>
</dbReference>
<dbReference type="SMART" id="SM00853">
    <property type="entry name" value="MutL_C"/>
    <property type="match status" value="1"/>
</dbReference>
<dbReference type="NCBIfam" id="TIGR00585">
    <property type="entry name" value="mutl"/>
    <property type="match status" value="1"/>
</dbReference>
<dbReference type="Gene3D" id="3.30.1540.20">
    <property type="entry name" value="MutL, C-terminal domain, dimerisation subdomain"/>
    <property type="match status" value="1"/>
</dbReference>
<dbReference type="InterPro" id="IPR038973">
    <property type="entry name" value="MutL/Mlh/Pms-like"/>
</dbReference>
<accession>A0A1D1ZQG2</accession>
<dbReference type="FunFam" id="3.30.1370.100:FF:000001">
    <property type="entry name" value="Mismatch repair endonuclease pms1, putative"/>
    <property type="match status" value="1"/>
</dbReference>
<dbReference type="PANTHER" id="PTHR10073:SF52">
    <property type="entry name" value="MISMATCH REPAIR ENDONUCLEASE PMS2"/>
    <property type="match status" value="1"/>
</dbReference>
<dbReference type="GO" id="GO:0005524">
    <property type="term" value="F:ATP binding"/>
    <property type="evidence" value="ECO:0007669"/>
    <property type="project" value="InterPro"/>
</dbReference>
<dbReference type="PROSITE" id="PS00058">
    <property type="entry name" value="DNA_MISMATCH_REPAIR_1"/>
    <property type="match status" value="1"/>
</dbReference>
<dbReference type="GO" id="GO:0016887">
    <property type="term" value="F:ATP hydrolysis activity"/>
    <property type="evidence" value="ECO:0007669"/>
    <property type="project" value="InterPro"/>
</dbReference>
<feature type="region of interest" description="Disordered" evidence="3">
    <location>
        <begin position="395"/>
        <end position="657"/>
    </location>
</feature>
<dbReference type="GO" id="GO:0032389">
    <property type="term" value="C:MutLalpha complex"/>
    <property type="evidence" value="ECO:0007669"/>
    <property type="project" value="TreeGrafter"/>
</dbReference>
<evidence type="ECO:0000313" key="6">
    <source>
        <dbReference type="EMBL" id="JAT69222.1"/>
    </source>
</evidence>
<feature type="compositionally biased region" description="Polar residues" evidence="3">
    <location>
        <begin position="511"/>
        <end position="523"/>
    </location>
</feature>
<comment type="similarity">
    <text evidence="1">Belongs to the DNA mismatch repair MutL/HexB family.</text>
</comment>
<dbReference type="Pfam" id="PF01119">
    <property type="entry name" value="DNA_mis_repair"/>
    <property type="match status" value="1"/>
</dbReference>
<dbReference type="InterPro" id="IPR042120">
    <property type="entry name" value="MutL_C_dimsub"/>
</dbReference>
<dbReference type="InterPro" id="IPR014762">
    <property type="entry name" value="DNA_mismatch_repair_CS"/>
</dbReference>
<feature type="domain" description="DNA mismatch repair protein S5" evidence="5">
    <location>
        <begin position="217"/>
        <end position="362"/>
    </location>
</feature>
<feature type="compositionally biased region" description="Acidic residues" evidence="3">
    <location>
        <begin position="411"/>
        <end position="425"/>
    </location>
</feature>
<evidence type="ECO:0000259" key="4">
    <source>
        <dbReference type="SMART" id="SM00853"/>
    </source>
</evidence>
<evidence type="ECO:0000259" key="5">
    <source>
        <dbReference type="SMART" id="SM01340"/>
    </source>
</evidence>
<dbReference type="GO" id="GO:0030983">
    <property type="term" value="F:mismatched DNA binding"/>
    <property type="evidence" value="ECO:0007669"/>
    <property type="project" value="InterPro"/>
</dbReference>
<dbReference type="Gene3D" id="3.30.565.10">
    <property type="entry name" value="Histidine kinase-like ATPase, C-terminal domain"/>
    <property type="match status" value="1"/>
</dbReference>
<dbReference type="Gene3D" id="3.30.230.10">
    <property type="match status" value="1"/>
</dbReference>
<feature type="compositionally biased region" description="Acidic residues" evidence="3">
    <location>
        <begin position="605"/>
        <end position="616"/>
    </location>
</feature>
<dbReference type="EMBL" id="GDKF01009400">
    <property type="protein sequence ID" value="JAT69222.1"/>
    <property type="molecule type" value="Transcribed_RNA"/>
</dbReference>
<dbReference type="SUPFAM" id="SSF54211">
    <property type="entry name" value="Ribosomal protein S5 domain 2-like"/>
    <property type="match status" value="1"/>
</dbReference>
<evidence type="ECO:0008006" key="7">
    <source>
        <dbReference type="Google" id="ProtNLM"/>
    </source>
</evidence>
<dbReference type="PANTHER" id="PTHR10073">
    <property type="entry name" value="DNA MISMATCH REPAIR PROTEIN MLH, PMS, MUTL"/>
    <property type="match status" value="1"/>
</dbReference>
<name>A0A1D1ZQG2_AUXPR</name>
<evidence type="ECO:0000256" key="1">
    <source>
        <dbReference type="ARBA" id="ARBA00006082"/>
    </source>
</evidence>
<keyword evidence="2" id="KW-0227">DNA damage</keyword>
<dbReference type="CDD" id="cd16926">
    <property type="entry name" value="HATPase_MutL-MLH-PMS-like"/>
    <property type="match status" value="1"/>
</dbReference>
<dbReference type="CDD" id="cd03484">
    <property type="entry name" value="MutL_Trans_hPMS_2_like"/>
    <property type="match status" value="1"/>
</dbReference>